<dbReference type="CDD" id="cd00567">
    <property type="entry name" value="ACAD"/>
    <property type="match status" value="1"/>
</dbReference>
<evidence type="ECO:0000259" key="9">
    <source>
        <dbReference type="Pfam" id="PF02771"/>
    </source>
</evidence>
<dbReference type="Gene3D" id="2.40.110.10">
    <property type="entry name" value="Butyryl-CoA Dehydrogenase, subunit A, domain 2"/>
    <property type="match status" value="1"/>
</dbReference>
<dbReference type="InterPro" id="IPR037069">
    <property type="entry name" value="AcylCoA_DH/ox_N_sf"/>
</dbReference>
<evidence type="ECO:0000256" key="2">
    <source>
        <dbReference type="ARBA" id="ARBA00009347"/>
    </source>
</evidence>
<evidence type="ECO:0000259" key="7">
    <source>
        <dbReference type="Pfam" id="PF00441"/>
    </source>
</evidence>
<feature type="domain" description="Acyl-CoA dehydrogenase/oxidase C-terminal" evidence="7">
    <location>
        <begin position="233"/>
        <end position="370"/>
    </location>
</feature>
<dbReference type="OrthoDB" id="7328575at2"/>
<evidence type="ECO:0000313" key="10">
    <source>
        <dbReference type="EMBL" id="SJZ70148.1"/>
    </source>
</evidence>
<feature type="domain" description="Acyl-CoA dehydrogenase/oxidase N-terminal" evidence="9">
    <location>
        <begin position="6"/>
        <end position="118"/>
    </location>
</feature>
<dbReference type="RefSeq" id="WP_085933694.1">
    <property type="nucleotide sequence ID" value="NZ_FUWJ01000002.1"/>
</dbReference>
<keyword evidence="11" id="KW-1185">Reference proteome</keyword>
<comment type="cofactor">
    <cofactor evidence="1 6">
        <name>FAD</name>
        <dbReference type="ChEBI" id="CHEBI:57692"/>
    </cofactor>
</comment>
<feature type="domain" description="Acyl-CoA oxidase/dehydrogenase middle" evidence="8">
    <location>
        <begin position="122"/>
        <end position="215"/>
    </location>
</feature>
<dbReference type="InterPro" id="IPR036250">
    <property type="entry name" value="AcylCo_DH-like_C"/>
</dbReference>
<reference evidence="11" key="1">
    <citation type="submission" date="2017-02" db="EMBL/GenBank/DDBJ databases">
        <authorList>
            <person name="Varghese N."/>
            <person name="Submissions S."/>
        </authorList>
    </citation>
    <scope>NUCLEOTIDE SEQUENCE [LARGE SCALE GENOMIC DNA]</scope>
    <source>
        <strain evidence="11">ATCC 27094</strain>
    </source>
</reference>
<dbReference type="PANTHER" id="PTHR43884:SF20">
    <property type="entry name" value="ACYL-COA DEHYDROGENASE FADE28"/>
    <property type="match status" value="1"/>
</dbReference>
<dbReference type="SUPFAM" id="SSF47203">
    <property type="entry name" value="Acyl-CoA dehydrogenase C-terminal domain-like"/>
    <property type="match status" value="1"/>
</dbReference>
<dbReference type="InterPro" id="IPR009100">
    <property type="entry name" value="AcylCoA_DH/oxidase_NM_dom_sf"/>
</dbReference>
<evidence type="ECO:0000256" key="6">
    <source>
        <dbReference type="RuleBase" id="RU362125"/>
    </source>
</evidence>
<dbReference type="STRING" id="225324.SAMN02745126_01960"/>
<sequence>MDLSLSDEQKQLQDAAERFVRDKYTFENRRKIVATDRGWLPENWAQMAELGWLGMSFKEEDGGYGGGPIETMIVMEQFGKGLVLEPFLPTVVLGGGMIAAAGSAAQKEALLTPMIEGKKQFAFAWLERQSRYNLADVSLKATKDGSGWSLSGHKGVVYNAASADQIIVLARTAGGAREEKGLTLFLVDGNAKGLSRRDYPTQDALRASELTFDKVSVGADAVLGTVDAAFPVVEDAVDRAIVALCAEATGCMDAINAATLEYIKTRKQFGVPIGKFQVLQHRMVDCFTNAQEARSMTLMASLKIEDKDPVVRHKAASGAKVQIGKSGRFCGQSAVQMHGGMGVTDELSVSHYFKRLTMIDLIFGNQQHHLTRYSNLAMAA</sequence>
<dbReference type="Pfam" id="PF02770">
    <property type="entry name" value="Acyl-CoA_dh_M"/>
    <property type="match status" value="1"/>
</dbReference>
<comment type="similarity">
    <text evidence="2 6">Belongs to the acyl-CoA dehydrogenase family.</text>
</comment>
<dbReference type="Pfam" id="PF00441">
    <property type="entry name" value="Acyl-CoA_dh_1"/>
    <property type="match status" value="1"/>
</dbReference>
<evidence type="ECO:0000256" key="3">
    <source>
        <dbReference type="ARBA" id="ARBA00022630"/>
    </source>
</evidence>
<dbReference type="GO" id="GO:0003995">
    <property type="term" value="F:acyl-CoA dehydrogenase activity"/>
    <property type="evidence" value="ECO:0007669"/>
    <property type="project" value="TreeGrafter"/>
</dbReference>
<protein>
    <submittedName>
        <fullName evidence="10">Pimeloyl-CoA dehydrogenase, small subunit</fullName>
    </submittedName>
</protein>
<dbReference type="Pfam" id="PF02771">
    <property type="entry name" value="Acyl-CoA_dh_N"/>
    <property type="match status" value="1"/>
</dbReference>
<dbReference type="EMBL" id="FUWJ01000002">
    <property type="protein sequence ID" value="SJZ70148.1"/>
    <property type="molecule type" value="Genomic_DNA"/>
</dbReference>
<evidence type="ECO:0000256" key="1">
    <source>
        <dbReference type="ARBA" id="ARBA00001974"/>
    </source>
</evidence>
<keyword evidence="5 6" id="KW-0560">Oxidoreductase</keyword>
<dbReference type="Proteomes" id="UP000190092">
    <property type="component" value="Unassembled WGS sequence"/>
</dbReference>
<dbReference type="SUPFAM" id="SSF56645">
    <property type="entry name" value="Acyl-CoA dehydrogenase NM domain-like"/>
    <property type="match status" value="1"/>
</dbReference>
<name>A0A1T4MU34_9HYPH</name>
<organism evidence="10 11">
    <name type="scientific">Enhydrobacter aerosaccus</name>
    <dbReference type="NCBI Taxonomy" id="225324"/>
    <lineage>
        <taxon>Bacteria</taxon>
        <taxon>Pseudomonadati</taxon>
        <taxon>Pseudomonadota</taxon>
        <taxon>Alphaproteobacteria</taxon>
        <taxon>Hyphomicrobiales</taxon>
        <taxon>Enhydrobacter</taxon>
    </lineage>
</organism>
<dbReference type="GO" id="GO:0050660">
    <property type="term" value="F:flavin adenine dinucleotide binding"/>
    <property type="evidence" value="ECO:0007669"/>
    <property type="project" value="InterPro"/>
</dbReference>
<evidence type="ECO:0000256" key="5">
    <source>
        <dbReference type="ARBA" id="ARBA00023002"/>
    </source>
</evidence>
<dbReference type="Gene3D" id="1.10.540.10">
    <property type="entry name" value="Acyl-CoA dehydrogenase/oxidase, N-terminal domain"/>
    <property type="match status" value="1"/>
</dbReference>
<proteinExistence type="inferred from homology"/>
<keyword evidence="4 6" id="KW-0274">FAD</keyword>
<dbReference type="AlphaFoldDB" id="A0A1T4MU34"/>
<dbReference type="InterPro" id="IPR009075">
    <property type="entry name" value="AcylCo_DH/oxidase_C"/>
</dbReference>
<keyword evidence="3 6" id="KW-0285">Flavoprotein</keyword>
<evidence type="ECO:0000256" key="4">
    <source>
        <dbReference type="ARBA" id="ARBA00022827"/>
    </source>
</evidence>
<dbReference type="InterPro" id="IPR046373">
    <property type="entry name" value="Acyl-CoA_Oxase/DH_mid-dom_sf"/>
</dbReference>
<evidence type="ECO:0000313" key="11">
    <source>
        <dbReference type="Proteomes" id="UP000190092"/>
    </source>
</evidence>
<dbReference type="InterPro" id="IPR013786">
    <property type="entry name" value="AcylCoA_DH/ox_N"/>
</dbReference>
<gene>
    <name evidence="10" type="ORF">SAMN02745126_01960</name>
</gene>
<dbReference type="PANTHER" id="PTHR43884">
    <property type="entry name" value="ACYL-COA DEHYDROGENASE"/>
    <property type="match status" value="1"/>
</dbReference>
<evidence type="ECO:0000259" key="8">
    <source>
        <dbReference type="Pfam" id="PF02770"/>
    </source>
</evidence>
<dbReference type="InterPro" id="IPR006091">
    <property type="entry name" value="Acyl-CoA_Oxase/DH_mid-dom"/>
</dbReference>
<dbReference type="Gene3D" id="1.20.140.10">
    <property type="entry name" value="Butyryl-CoA Dehydrogenase, subunit A, domain 3"/>
    <property type="match status" value="1"/>
</dbReference>
<accession>A0A1T4MU34</accession>